<evidence type="ECO:0000256" key="16">
    <source>
        <dbReference type="SAM" id="Phobius"/>
    </source>
</evidence>
<sequence>MMWQLEKVMAQLICWRLLAFFVLMATSAQASENTKRCRLVQENKSERKVLSFLEPLTNQNFTTTSKVENEEYTYVFQVCGDADGMKDAGVIQRDKEGKKVLIGNYSLTQAVRGTDWILLFYLGGEKYHEHCSQESRKAMIMISCDRTKTLGQLSVVLEDRERGTDCFYLFELDSSAVCPEIESRLSTGSILLIVCCSCLAVYLICGFLYQRLIVGAKGVEQFPNKGFWSEIGNLSADGCDFVCRSRGSREEPPTYRGVTAETLEEPEERDDHLLPM</sequence>
<dbReference type="Pfam" id="PF02157">
    <property type="entry name" value="Man-6-P_recep"/>
    <property type="match status" value="1"/>
</dbReference>
<keyword evidence="8" id="KW-1015">Disulfide bond</keyword>
<dbReference type="PROSITE" id="PS51914">
    <property type="entry name" value="MRH"/>
    <property type="match status" value="1"/>
</dbReference>
<dbReference type="GO" id="GO:0006622">
    <property type="term" value="P:protein targeting to lysosome"/>
    <property type="evidence" value="ECO:0007669"/>
    <property type="project" value="InterPro"/>
</dbReference>
<proteinExistence type="predicted"/>
<feature type="signal peptide" evidence="17">
    <location>
        <begin position="1"/>
        <end position="30"/>
    </location>
</feature>
<evidence type="ECO:0000256" key="6">
    <source>
        <dbReference type="ARBA" id="ARBA00022989"/>
    </source>
</evidence>
<feature type="region of interest" description="Disordered" evidence="15">
    <location>
        <begin position="248"/>
        <end position="276"/>
    </location>
</feature>
<comment type="caution">
    <text evidence="19">The sequence shown here is derived from an EMBL/GenBank/DDBJ whole genome shotgun (WGS) entry which is preliminary data.</text>
</comment>
<evidence type="ECO:0000256" key="5">
    <source>
        <dbReference type="ARBA" id="ARBA00022729"/>
    </source>
</evidence>
<evidence type="ECO:0000313" key="19">
    <source>
        <dbReference type="EMBL" id="KAK2854866.1"/>
    </source>
</evidence>
<evidence type="ECO:0000256" key="4">
    <source>
        <dbReference type="ARBA" id="ARBA00022692"/>
    </source>
</evidence>
<gene>
    <name evidence="19" type="ORF">Q7C36_006735</name>
</gene>
<evidence type="ECO:0000313" key="20">
    <source>
        <dbReference type="Proteomes" id="UP001187315"/>
    </source>
</evidence>
<dbReference type="InterPro" id="IPR028927">
    <property type="entry name" value="Man-6-P_rcpt"/>
</dbReference>
<dbReference type="AlphaFoldDB" id="A0AA88NDD7"/>
<evidence type="ECO:0000256" key="13">
    <source>
        <dbReference type="ARBA" id="ARBA00059814"/>
    </source>
</evidence>
<dbReference type="PANTHER" id="PTHR15071">
    <property type="entry name" value="MANNOSE-6-PHOSPHATE RECEPTOR FAMILY MEMBER"/>
    <property type="match status" value="1"/>
</dbReference>
<dbReference type="InterPro" id="IPR009011">
    <property type="entry name" value="Man6P_isomerase_rcpt-bd_dom_sf"/>
</dbReference>
<keyword evidence="7 16" id="KW-0472">Membrane</keyword>
<feature type="chain" id="PRO_5041721656" description="Cation-dependent mannose-6-phosphate receptor" evidence="17">
    <location>
        <begin position="31"/>
        <end position="276"/>
    </location>
</feature>
<comment type="function">
    <text evidence="13">Transport of phosphorylated lysosomal enzymes from the Golgi complex and the cell surface to lysosomes. Lysosomal enzymes bearing phosphomannosyl residues bind specifically to mannose-6-phosphate receptors in the Golgi apparatus and the resulting receptor-ligand complex is transported to an acidic prelyosomal compartment where the low pH mediates the dissociation of the complex.</text>
</comment>
<evidence type="ECO:0000256" key="8">
    <source>
        <dbReference type="ARBA" id="ARBA00023157"/>
    </source>
</evidence>
<evidence type="ECO:0000256" key="12">
    <source>
        <dbReference type="ARBA" id="ARBA00046288"/>
    </source>
</evidence>
<dbReference type="InterPro" id="IPR000296">
    <property type="entry name" value="Man-6-P_rcpt_cation_dep"/>
</dbReference>
<keyword evidence="10" id="KW-0325">Glycoprotein</keyword>
<dbReference type="Gene3D" id="2.70.130.10">
    <property type="entry name" value="Mannose-6-phosphate receptor binding domain"/>
    <property type="match status" value="1"/>
</dbReference>
<evidence type="ECO:0000256" key="15">
    <source>
        <dbReference type="SAM" id="MobiDB-lite"/>
    </source>
</evidence>
<evidence type="ECO:0000256" key="7">
    <source>
        <dbReference type="ARBA" id="ARBA00023136"/>
    </source>
</evidence>
<dbReference type="GO" id="GO:0005768">
    <property type="term" value="C:endosome"/>
    <property type="evidence" value="ECO:0007669"/>
    <property type="project" value="InterPro"/>
</dbReference>
<reference evidence="19" key="1">
    <citation type="submission" date="2023-08" db="EMBL/GenBank/DDBJ databases">
        <title>Pelteobagrus vachellii genome.</title>
        <authorList>
            <person name="Liu H."/>
        </authorList>
    </citation>
    <scope>NUCLEOTIDE SEQUENCE</scope>
    <source>
        <strain evidence="19">PRFRI_2022a</strain>
        <tissue evidence="19">Muscle</tissue>
    </source>
</reference>
<dbReference type="SUPFAM" id="SSF50911">
    <property type="entry name" value="Mannose 6-phosphate receptor domain"/>
    <property type="match status" value="1"/>
</dbReference>
<feature type="domain" description="MRH" evidence="18">
    <location>
        <begin position="45"/>
        <end position="180"/>
    </location>
</feature>
<keyword evidence="2" id="KW-0813">Transport</keyword>
<dbReference type="InterPro" id="IPR044865">
    <property type="entry name" value="MRH_dom"/>
</dbReference>
<name>A0AA88NDD7_TACVA</name>
<protein>
    <recommendedName>
        <fullName evidence="14">Cation-dependent mannose-6-phosphate receptor</fullName>
    </recommendedName>
</protein>
<dbReference type="Proteomes" id="UP001187315">
    <property type="component" value="Unassembled WGS sequence"/>
</dbReference>
<evidence type="ECO:0000256" key="11">
    <source>
        <dbReference type="ARBA" id="ARBA00023228"/>
    </source>
</evidence>
<feature type="transmembrane region" description="Helical" evidence="16">
    <location>
        <begin position="188"/>
        <end position="209"/>
    </location>
</feature>
<evidence type="ECO:0000256" key="17">
    <source>
        <dbReference type="SAM" id="SignalP"/>
    </source>
</evidence>
<evidence type="ECO:0000259" key="18">
    <source>
        <dbReference type="PROSITE" id="PS51914"/>
    </source>
</evidence>
<keyword evidence="4 16" id="KW-0812">Transmembrane</keyword>
<accession>A0AA88NDD7</accession>
<evidence type="ECO:0000256" key="2">
    <source>
        <dbReference type="ARBA" id="ARBA00022448"/>
    </source>
</evidence>
<keyword evidence="3" id="KW-0597">Phosphoprotein</keyword>
<keyword evidence="9" id="KW-0675">Receptor</keyword>
<comment type="subcellular location">
    <subcellularLocation>
        <location evidence="12">Endomembrane system</location>
        <topology evidence="12">Single-pass type I membrane protein</topology>
    </subcellularLocation>
    <subcellularLocation>
        <location evidence="1">Lysosome membrane</location>
        <topology evidence="1">Single-pass membrane protein</topology>
    </subcellularLocation>
</comment>
<organism evidence="19 20">
    <name type="scientific">Tachysurus vachellii</name>
    <name type="common">Darkbarbel catfish</name>
    <name type="synonym">Pelteobagrus vachellii</name>
    <dbReference type="NCBI Taxonomy" id="175792"/>
    <lineage>
        <taxon>Eukaryota</taxon>
        <taxon>Metazoa</taxon>
        <taxon>Chordata</taxon>
        <taxon>Craniata</taxon>
        <taxon>Vertebrata</taxon>
        <taxon>Euteleostomi</taxon>
        <taxon>Actinopterygii</taxon>
        <taxon>Neopterygii</taxon>
        <taxon>Teleostei</taxon>
        <taxon>Ostariophysi</taxon>
        <taxon>Siluriformes</taxon>
        <taxon>Bagridae</taxon>
        <taxon>Tachysurus</taxon>
    </lineage>
</organism>
<dbReference type="PANTHER" id="PTHR15071:SF29">
    <property type="entry name" value="CATION-DEPENDENT MANNOSE-6-PHOSPHATE RECEPTOR"/>
    <property type="match status" value="1"/>
</dbReference>
<dbReference type="GO" id="GO:0019904">
    <property type="term" value="F:protein domain specific binding"/>
    <property type="evidence" value="ECO:0007669"/>
    <property type="project" value="InterPro"/>
</dbReference>
<keyword evidence="6 16" id="KW-1133">Transmembrane helix</keyword>
<dbReference type="GO" id="GO:0005802">
    <property type="term" value="C:trans-Golgi network"/>
    <property type="evidence" value="ECO:0007669"/>
    <property type="project" value="TreeGrafter"/>
</dbReference>
<dbReference type="FunFam" id="2.70.130.10:FF:000008">
    <property type="entry name" value="Cation-dependent mannose-6-phosphate receptor"/>
    <property type="match status" value="1"/>
</dbReference>
<evidence type="ECO:0000256" key="9">
    <source>
        <dbReference type="ARBA" id="ARBA00023170"/>
    </source>
</evidence>
<evidence type="ECO:0000256" key="10">
    <source>
        <dbReference type="ARBA" id="ARBA00023180"/>
    </source>
</evidence>
<keyword evidence="20" id="KW-1185">Reference proteome</keyword>
<dbReference type="PRINTS" id="PR00715">
    <property type="entry name" value="MAN6PRECEPTR"/>
</dbReference>
<evidence type="ECO:0000256" key="14">
    <source>
        <dbReference type="ARBA" id="ARBA00069343"/>
    </source>
</evidence>
<evidence type="ECO:0000256" key="1">
    <source>
        <dbReference type="ARBA" id="ARBA00004363"/>
    </source>
</evidence>
<keyword evidence="5 17" id="KW-0732">Signal</keyword>
<evidence type="ECO:0000256" key="3">
    <source>
        <dbReference type="ARBA" id="ARBA00022553"/>
    </source>
</evidence>
<keyword evidence="11" id="KW-0458">Lysosome</keyword>
<dbReference type="EMBL" id="JAVHJS010000006">
    <property type="protein sequence ID" value="KAK2854866.1"/>
    <property type="molecule type" value="Genomic_DNA"/>
</dbReference>
<dbReference type="GO" id="GO:0005765">
    <property type="term" value="C:lysosomal membrane"/>
    <property type="evidence" value="ECO:0007669"/>
    <property type="project" value="UniProtKB-SubCell"/>
</dbReference>